<keyword evidence="3" id="KW-0998">Cell outer membrane</keyword>
<evidence type="ECO:0000256" key="1">
    <source>
        <dbReference type="ARBA" id="ARBA00004442"/>
    </source>
</evidence>
<sequence>MNTKIFALISLYYLAGCSWQADPYLFADQAAALPDADLDGVINERDLCADTGTEHRVDNNGCGQQHLIEKVTPAVVYFDLDQSLVRPNQKAEINRAIELLTTNADNRAVLVGHTDQRASNEYNLQLSYHRVESVKQALLAGGVTSQQLTSNYVGEEQPRVNANTESGHAKNRRVEIQFTELSNHALKRWHIFSVDVN</sequence>
<dbReference type="InterPro" id="IPR006665">
    <property type="entry name" value="OmpA-like"/>
</dbReference>
<keyword evidence="2 4" id="KW-0472">Membrane</keyword>
<evidence type="ECO:0000313" key="6">
    <source>
        <dbReference type="EMBL" id="GAA4896338.1"/>
    </source>
</evidence>
<keyword evidence="7" id="KW-1185">Reference proteome</keyword>
<protein>
    <submittedName>
        <fullName evidence="6">OmpA family protein</fullName>
    </submittedName>
</protein>
<evidence type="ECO:0000256" key="4">
    <source>
        <dbReference type="PROSITE-ProRule" id="PRU00473"/>
    </source>
</evidence>
<name>A0ABP9F7U7_9GAMM</name>
<dbReference type="PRINTS" id="PR01021">
    <property type="entry name" value="OMPADOMAIN"/>
</dbReference>
<comment type="caution">
    <text evidence="6">The sequence shown here is derived from an EMBL/GenBank/DDBJ whole genome shotgun (WGS) entry which is preliminary data.</text>
</comment>
<dbReference type="EMBL" id="BAABJZ010000096">
    <property type="protein sequence ID" value="GAA4896338.1"/>
    <property type="molecule type" value="Genomic_DNA"/>
</dbReference>
<dbReference type="CDD" id="cd07185">
    <property type="entry name" value="OmpA_C-like"/>
    <property type="match status" value="1"/>
</dbReference>
<evidence type="ECO:0000256" key="2">
    <source>
        <dbReference type="ARBA" id="ARBA00023136"/>
    </source>
</evidence>
<feature type="domain" description="OmpA-like" evidence="5">
    <location>
        <begin position="65"/>
        <end position="182"/>
    </location>
</feature>
<dbReference type="SUPFAM" id="SSF103647">
    <property type="entry name" value="TSP type-3 repeat"/>
    <property type="match status" value="1"/>
</dbReference>
<dbReference type="PANTHER" id="PTHR30329:SF21">
    <property type="entry name" value="LIPOPROTEIN YIAD-RELATED"/>
    <property type="match status" value="1"/>
</dbReference>
<dbReference type="InterPro" id="IPR050330">
    <property type="entry name" value="Bact_OuterMem_StrucFunc"/>
</dbReference>
<evidence type="ECO:0000256" key="3">
    <source>
        <dbReference type="ARBA" id="ARBA00023237"/>
    </source>
</evidence>
<dbReference type="Pfam" id="PF00691">
    <property type="entry name" value="OmpA"/>
    <property type="match status" value="1"/>
</dbReference>
<dbReference type="SUPFAM" id="SSF103088">
    <property type="entry name" value="OmpA-like"/>
    <property type="match status" value="1"/>
</dbReference>
<dbReference type="Gene3D" id="3.30.1330.60">
    <property type="entry name" value="OmpA-like domain"/>
    <property type="match status" value="1"/>
</dbReference>
<dbReference type="Proteomes" id="UP001499988">
    <property type="component" value="Unassembled WGS sequence"/>
</dbReference>
<proteinExistence type="predicted"/>
<dbReference type="PANTHER" id="PTHR30329">
    <property type="entry name" value="STATOR ELEMENT OF FLAGELLAR MOTOR COMPLEX"/>
    <property type="match status" value="1"/>
</dbReference>
<dbReference type="PROSITE" id="PS51123">
    <property type="entry name" value="OMPA_2"/>
    <property type="match status" value="1"/>
</dbReference>
<evidence type="ECO:0000259" key="5">
    <source>
        <dbReference type="PROSITE" id="PS51123"/>
    </source>
</evidence>
<gene>
    <name evidence="6" type="ORF">GCM10023333_31970</name>
</gene>
<reference evidence="7" key="1">
    <citation type="journal article" date="2019" name="Int. J. Syst. Evol. Microbiol.">
        <title>The Global Catalogue of Microorganisms (GCM) 10K type strain sequencing project: providing services to taxonomists for standard genome sequencing and annotation.</title>
        <authorList>
            <consortium name="The Broad Institute Genomics Platform"/>
            <consortium name="The Broad Institute Genome Sequencing Center for Infectious Disease"/>
            <person name="Wu L."/>
            <person name="Ma J."/>
        </authorList>
    </citation>
    <scope>NUCLEOTIDE SEQUENCE [LARGE SCALE GENOMIC DNA]</scope>
    <source>
        <strain evidence="7">JCM 18401</strain>
    </source>
</reference>
<organism evidence="6 7">
    <name type="scientific">Ferrimonas pelagia</name>
    <dbReference type="NCBI Taxonomy" id="1177826"/>
    <lineage>
        <taxon>Bacteria</taxon>
        <taxon>Pseudomonadati</taxon>
        <taxon>Pseudomonadota</taxon>
        <taxon>Gammaproteobacteria</taxon>
        <taxon>Alteromonadales</taxon>
        <taxon>Ferrimonadaceae</taxon>
        <taxon>Ferrimonas</taxon>
    </lineage>
</organism>
<dbReference type="InterPro" id="IPR036737">
    <property type="entry name" value="OmpA-like_sf"/>
</dbReference>
<evidence type="ECO:0000313" key="7">
    <source>
        <dbReference type="Proteomes" id="UP001499988"/>
    </source>
</evidence>
<comment type="subcellular location">
    <subcellularLocation>
        <location evidence="1">Cell outer membrane</location>
    </subcellularLocation>
</comment>
<dbReference type="InterPro" id="IPR006664">
    <property type="entry name" value="OMP_bac"/>
</dbReference>
<dbReference type="InterPro" id="IPR028974">
    <property type="entry name" value="TSP_type-3_rpt"/>
</dbReference>
<accession>A0ABP9F7U7</accession>
<dbReference type="RefSeq" id="WP_345336454.1">
    <property type="nucleotide sequence ID" value="NZ_BAABJZ010000096.1"/>
</dbReference>